<feature type="region of interest" description="Disordered" evidence="1">
    <location>
        <begin position="1"/>
        <end position="59"/>
    </location>
</feature>
<reference evidence="2 3" key="1">
    <citation type="submission" date="2009-01" db="EMBL/GenBank/DDBJ databases">
        <authorList>
            <person name="Qin X."/>
            <person name="Bachman B."/>
            <person name="Battles P."/>
            <person name="Bell A."/>
            <person name="Bess C."/>
            <person name="Bickham C."/>
            <person name="Chaboub L."/>
            <person name="Chen D."/>
            <person name="Coyle M."/>
            <person name="Deiros D.R."/>
            <person name="Dinh H."/>
            <person name="Forbes L."/>
            <person name="Fowler G."/>
            <person name="Francisco L."/>
            <person name="Fu Q."/>
            <person name="Gubbala S."/>
            <person name="Hale W."/>
            <person name="Han Y."/>
            <person name="Hemphill L."/>
            <person name="Highlander S.K."/>
            <person name="Hirani K."/>
            <person name="Hogues M."/>
            <person name="Jackson L."/>
            <person name="Jakkamsetti A."/>
            <person name="Javaid M."/>
            <person name="Jiang H."/>
            <person name="Korchina V."/>
            <person name="Kovar C."/>
            <person name="Lara F."/>
            <person name="Lee S."/>
            <person name="Mata R."/>
            <person name="Mathew T."/>
            <person name="Moen C."/>
            <person name="Morales K."/>
            <person name="Munidasa M."/>
            <person name="Nazareth L."/>
            <person name="Ngo R."/>
            <person name="Nguyen L."/>
            <person name="Okwuonu G."/>
            <person name="Ongeri F."/>
            <person name="Patil S."/>
            <person name="Petrosino J."/>
            <person name="Pham C."/>
            <person name="Pham P."/>
            <person name="Pu L.-L."/>
            <person name="Puazo M."/>
            <person name="Raj R."/>
            <person name="Reid J."/>
            <person name="Rouhana J."/>
            <person name="Saada N."/>
            <person name="Shang Y."/>
            <person name="Simmons D."/>
            <person name="Thornton R."/>
            <person name="Warren J."/>
            <person name="Weissenberger G."/>
            <person name="Zhang J."/>
            <person name="Zhang L."/>
            <person name="Zhou C."/>
            <person name="Zhu D."/>
            <person name="Muzny D."/>
            <person name="Worley K."/>
            <person name="Gibbs R."/>
        </authorList>
    </citation>
    <scope>NUCLEOTIDE SEQUENCE [LARGE SCALE GENOMIC DNA]</scope>
    <source>
        <strain evidence="2 3">DSM 15434</strain>
    </source>
</reference>
<accession>C0W8B1</accession>
<name>C0W8B1_9ACTO</name>
<evidence type="ECO:0000313" key="3">
    <source>
        <dbReference type="Proteomes" id="UP000004778"/>
    </source>
</evidence>
<keyword evidence="3" id="KW-1185">Reference proteome</keyword>
<organism evidence="2 3">
    <name type="scientific">Actinomyces urogenitalis DSM 15434</name>
    <dbReference type="NCBI Taxonomy" id="525246"/>
    <lineage>
        <taxon>Bacteria</taxon>
        <taxon>Bacillati</taxon>
        <taxon>Actinomycetota</taxon>
        <taxon>Actinomycetes</taxon>
        <taxon>Actinomycetales</taxon>
        <taxon>Actinomycetaceae</taxon>
        <taxon>Actinomyces</taxon>
    </lineage>
</organism>
<protein>
    <submittedName>
        <fullName evidence="2">Uncharacterized protein</fullName>
    </submittedName>
</protein>
<evidence type="ECO:0000313" key="2">
    <source>
        <dbReference type="EMBL" id="EEH65024.1"/>
    </source>
</evidence>
<comment type="caution">
    <text evidence="2">The sequence shown here is derived from an EMBL/GenBank/DDBJ whole genome shotgun (WGS) entry which is preliminary data.</text>
</comment>
<dbReference type="AlphaFoldDB" id="C0W8B1"/>
<dbReference type="HOGENOM" id="CLU_2946862_0_0_11"/>
<proteinExistence type="predicted"/>
<gene>
    <name evidence="2" type="ORF">HMPREF0058_2105</name>
</gene>
<feature type="compositionally biased region" description="Basic and acidic residues" evidence="1">
    <location>
        <begin position="1"/>
        <end position="10"/>
    </location>
</feature>
<dbReference type="EMBL" id="ACFH01000193">
    <property type="protein sequence ID" value="EEH65024.1"/>
    <property type="molecule type" value="Genomic_DNA"/>
</dbReference>
<sequence length="59" mass="6208">AGRAVRDRPGAGETGAARRSRGRRTGAGRRSRSESQVEGLAELGVRAIDVQEPGHEPEA</sequence>
<feature type="compositionally biased region" description="Basic residues" evidence="1">
    <location>
        <begin position="18"/>
        <end position="30"/>
    </location>
</feature>
<feature type="non-terminal residue" evidence="2">
    <location>
        <position position="1"/>
    </location>
</feature>
<dbReference type="Proteomes" id="UP000004778">
    <property type="component" value="Unassembled WGS sequence"/>
</dbReference>
<evidence type="ECO:0000256" key="1">
    <source>
        <dbReference type="SAM" id="MobiDB-lite"/>
    </source>
</evidence>